<keyword evidence="3" id="KW-1185">Reference proteome</keyword>
<accession>A0A3D8Q7Q3</accession>
<dbReference type="EMBL" id="PDLN01000022">
    <property type="protein sequence ID" value="RDW57829.1"/>
    <property type="molecule type" value="Genomic_DNA"/>
</dbReference>
<dbReference type="AlphaFoldDB" id="A0A3D8Q7Q3"/>
<protein>
    <submittedName>
        <fullName evidence="2">Uncharacterized protein</fullName>
    </submittedName>
</protein>
<sequence>MSRSTSIIKVMFPNASKYSPLWEHTRTEPISEDEEDLPITPRPRTGMCKKLIFCFLVVLLSCLAIVGAIDLFQRISISVSKSPSSGPKCYCGNSAAEARSLGCKFVPMSAAWLPVHCQDDYLDQEFNHLGPNLDHSWTYYADYERSSTIDLETISNFAGSTTRFYNDWEWHVMHCMFYWRKLHRAQFSGVTLEPRFNTDAHISHCTRLILSRNITSTTVSGVAMGDEIKSKEELKSPAMWSDVRDGYGTHPPPGYLNNIHS</sequence>
<evidence type="ECO:0000256" key="1">
    <source>
        <dbReference type="SAM" id="Phobius"/>
    </source>
</evidence>
<comment type="caution">
    <text evidence="2">The sequence shown here is derived from an EMBL/GenBank/DDBJ whole genome shotgun (WGS) entry which is preliminary data.</text>
</comment>
<organism evidence="2 3">
    <name type="scientific">Coleophoma crateriformis</name>
    <dbReference type="NCBI Taxonomy" id="565419"/>
    <lineage>
        <taxon>Eukaryota</taxon>
        <taxon>Fungi</taxon>
        <taxon>Dikarya</taxon>
        <taxon>Ascomycota</taxon>
        <taxon>Pezizomycotina</taxon>
        <taxon>Leotiomycetes</taxon>
        <taxon>Helotiales</taxon>
        <taxon>Dermateaceae</taxon>
        <taxon>Coleophoma</taxon>
    </lineage>
</organism>
<keyword evidence="1" id="KW-1133">Transmembrane helix</keyword>
<proteinExistence type="predicted"/>
<dbReference type="InterPro" id="IPR053008">
    <property type="entry name" value="Phomopsin_biosynth_assoc"/>
</dbReference>
<gene>
    <name evidence="2" type="ORF">BP5796_12630</name>
</gene>
<evidence type="ECO:0000313" key="2">
    <source>
        <dbReference type="EMBL" id="RDW57829.1"/>
    </source>
</evidence>
<reference evidence="2 3" key="1">
    <citation type="journal article" date="2018" name="IMA Fungus">
        <title>IMA Genome-F 9: Draft genome sequence of Annulohypoxylon stygium, Aspergillus mulundensis, Berkeleyomyces basicola (syn. Thielaviopsis basicola), Ceratocystis smalleyi, two Cercospora beticola strains, Coleophoma cylindrospora, Fusarium fracticaudum, Phialophora cf. hyalina, and Morchella septimelata.</title>
        <authorList>
            <person name="Wingfield B.D."/>
            <person name="Bills G.F."/>
            <person name="Dong Y."/>
            <person name="Huang W."/>
            <person name="Nel W.J."/>
            <person name="Swalarsk-Parry B.S."/>
            <person name="Vaghefi N."/>
            <person name="Wilken P.M."/>
            <person name="An Z."/>
            <person name="de Beer Z.W."/>
            <person name="De Vos L."/>
            <person name="Chen L."/>
            <person name="Duong T.A."/>
            <person name="Gao Y."/>
            <person name="Hammerbacher A."/>
            <person name="Kikkert J.R."/>
            <person name="Li Y."/>
            <person name="Li H."/>
            <person name="Li K."/>
            <person name="Li Q."/>
            <person name="Liu X."/>
            <person name="Ma X."/>
            <person name="Naidoo K."/>
            <person name="Pethybridge S.J."/>
            <person name="Sun J."/>
            <person name="Steenkamp E.T."/>
            <person name="van der Nest M.A."/>
            <person name="van Wyk S."/>
            <person name="Wingfield M.J."/>
            <person name="Xiong C."/>
            <person name="Yue Q."/>
            <person name="Zhang X."/>
        </authorList>
    </citation>
    <scope>NUCLEOTIDE SEQUENCE [LARGE SCALE GENOMIC DNA]</scope>
    <source>
        <strain evidence="2 3">BP5796</strain>
    </source>
</reference>
<dbReference type="PANTHER" id="PTHR35896">
    <property type="entry name" value="IG-LIKE DOMAIN-CONTAINING PROTEIN"/>
    <property type="match status" value="1"/>
</dbReference>
<feature type="transmembrane region" description="Helical" evidence="1">
    <location>
        <begin position="51"/>
        <end position="72"/>
    </location>
</feature>
<dbReference type="OrthoDB" id="3501153at2759"/>
<name>A0A3D8Q7Q3_9HELO</name>
<evidence type="ECO:0000313" key="3">
    <source>
        <dbReference type="Proteomes" id="UP000256328"/>
    </source>
</evidence>
<keyword evidence="1" id="KW-0812">Transmembrane</keyword>
<keyword evidence="1" id="KW-0472">Membrane</keyword>
<dbReference type="PANTHER" id="PTHR35896:SF3">
    <property type="entry name" value="MAJOR FACILITATOR SUPERFAMILY TRANSPORTER"/>
    <property type="match status" value="1"/>
</dbReference>
<dbReference type="Proteomes" id="UP000256328">
    <property type="component" value="Unassembled WGS sequence"/>
</dbReference>